<dbReference type="AlphaFoldDB" id="E2A130"/>
<organism evidence="2">
    <name type="scientific">Camponotus floridanus</name>
    <name type="common">Florida carpenter ant</name>
    <dbReference type="NCBI Taxonomy" id="104421"/>
    <lineage>
        <taxon>Eukaryota</taxon>
        <taxon>Metazoa</taxon>
        <taxon>Ecdysozoa</taxon>
        <taxon>Arthropoda</taxon>
        <taxon>Hexapoda</taxon>
        <taxon>Insecta</taxon>
        <taxon>Pterygota</taxon>
        <taxon>Neoptera</taxon>
        <taxon>Endopterygota</taxon>
        <taxon>Hymenoptera</taxon>
        <taxon>Apocrita</taxon>
        <taxon>Aculeata</taxon>
        <taxon>Formicoidea</taxon>
        <taxon>Formicidae</taxon>
        <taxon>Formicinae</taxon>
        <taxon>Camponotus</taxon>
    </lineage>
</organism>
<accession>E2A130</accession>
<keyword evidence="2" id="KW-1185">Reference proteome</keyword>
<feature type="non-terminal residue" evidence="1">
    <location>
        <position position="69"/>
    </location>
</feature>
<evidence type="ECO:0000313" key="2">
    <source>
        <dbReference type="Proteomes" id="UP000000311"/>
    </source>
</evidence>
<dbReference type="Proteomes" id="UP000000311">
    <property type="component" value="Unassembled WGS sequence"/>
</dbReference>
<feature type="non-terminal residue" evidence="1">
    <location>
        <position position="1"/>
    </location>
</feature>
<proteinExistence type="predicted"/>
<protein>
    <submittedName>
        <fullName evidence="1">Uncharacterized protein</fullName>
    </submittedName>
</protein>
<reference evidence="1 2" key="1">
    <citation type="journal article" date="2010" name="Science">
        <title>Genomic comparison of the ants Camponotus floridanus and Harpegnathos saltator.</title>
        <authorList>
            <person name="Bonasio R."/>
            <person name="Zhang G."/>
            <person name="Ye C."/>
            <person name="Mutti N.S."/>
            <person name="Fang X."/>
            <person name="Qin N."/>
            <person name="Donahue G."/>
            <person name="Yang P."/>
            <person name="Li Q."/>
            <person name="Li C."/>
            <person name="Zhang P."/>
            <person name="Huang Z."/>
            <person name="Berger S.L."/>
            <person name="Reinberg D."/>
            <person name="Wang J."/>
            <person name="Liebig J."/>
        </authorList>
    </citation>
    <scope>NUCLEOTIDE SEQUENCE [LARGE SCALE GENOMIC DNA]</scope>
    <source>
        <strain evidence="2">C129</strain>
    </source>
</reference>
<evidence type="ECO:0000313" key="1">
    <source>
        <dbReference type="EMBL" id="EFN72864.1"/>
    </source>
</evidence>
<dbReference type="EMBL" id="GL435643">
    <property type="protein sequence ID" value="EFN72864.1"/>
    <property type="molecule type" value="Genomic_DNA"/>
</dbReference>
<gene>
    <name evidence="1" type="ORF">EAG_04252</name>
</gene>
<sequence length="69" mass="8162">QMQDNSQFNFACNNNVAHFSPEDIQPFPFAGSRFQRIRRCKKRKTASLTDTPEKIVIEKEYKNRKKAEQ</sequence>
<name>E2A130_CAMFO</name>
<dbReference type="InParanoid" id="E2A130"/>